<evidence type="ECO:0008006" key="4">
    <source>
        <dbReference type="Google" id="ProtNLM"/>
    </source>
</evidence>
<reference evidence="3" key="1">
    <citation type="submission" date="2018-01" db="EMBL/GenBank/DDBJ databases">
        <title>An insight into the sialome of Amazonian anophelines.</title>
        <authorList>
            <person name="Ribeiro J.M."/>
            <person name="Scarpassa V."/>
            <person name="Calvo E."/>
        </authorList>
    </citation>
    <scope>NUCLEOTIDE SEQUENCE</scope>
</reference>
<dbReference type="EMBL" id="GGFL01014272">
    <property type="protein sequence ID" value="MBW78450.1"/>
    <property type="molecule type" value="Transcribed_RNA"/>
</dbReference>
<feature type="chain" id="PRO_5014831218" description="Secreted protein" evidence="2">
    <location>
        <begin position="20"/>
        <end position="86"/>
    </location>
</feature>
<evidence type="ECO:0000256" key="2">
    <source>
        <dbReference type="SAM" id="SignalP"/>
    </source>
</evidence>
<keyword evidence="2" id="KW-0732">Signal</keyword>
<evidence type="ECO:0000256" key="1">
    <source>
        <dbReference type="SAM" id="Phobius"/>
    </source>
</evidence>
<evidence type="ECO:0000313" key="3">
    <source>
        <dbReference type="EMBL" id="MBW78450.1"/>
    </source>
</evidence>
<accession>A0A2M4DLL1</accession>
<protein>
    <recommendedName>
        <fullName evidence="4">Secreted protein</fullName>
    </recommendedName>
</protein>
<sequence>MMLLLLLLLLRLLMSLATGYGGRAIGRRRTRGMHYHSRCIRCYDNYTTIAFMFNHIVIASSVSIFALWVLVSILIVTGRMMVTGRG</sequence>
<name>A0A2M4DLL1_ANODA</name>
<keyword evidence="1" id="KW-0812">Transmembrane</keyword>
<proteinExistence type="predicted"/>
<feature type="signal peptide" evidence="2">
    <location>
        <begin position="1"/>
        <end position="19"/>
    </location>
</feature>
<dbReference type="AlphaFoldDB" id="A0A2M4DLL1"/>
<keyword evidence="1" id="KW-0472">Membrane</keyword>
<keyword evidence="1" id="KW-1133">Transmembrane helix</keyword>
<organism evidence="3">
    <name type="scientific">Anopheles darlingi</name>
    <name type="common">Mosquito</name>
    <dbReference type="NCBI Taxonomy" id="43151"/>
    <lineage>
        <taxon>Eukaryota</taxon>
        <taxon>Metazoa</taxon>
        <taxon>Ecdysozoa</taxon>
        <taxon>Arthropoda</taxon>
        <taxon>Hexapoda</taxon>
        <taxon>Insecta</taxon>
        <taxon>Pterygota</taxon>
        <taxon>Neoptera</taxon>
        <taxon>Endopterygota</taxon>
        <taxon>Diptera</taxon>
        <taxon>Nematocera</taxon>
        <taxon>Culicoidea</taxon>
        <taxon>Culicidae</taxon>
        <taxon>Anophelinae</taxon>
        <taxon>Anopheles</taxon>
    </lineage>
</organism>
<feature type="transmembrane region" description="Helical" evidence="1">
    <location>
        <begin position="56"/>
        <end position="76"/>
    </location>
</feature>